<evidence type="ECO:0000313" key="5">
    <source>
        <dbReference type="EMBL" id="RUO54431.1"/>
    </source>
</evidence>
<evidence type="ECO:0000313" key="6">
    <source>
        <dbReference type="Proteomes" id="UP000287198"/>
    </source>
</evidence>
<evidence type="ECO:0000256" key="1">
    <source>
        <dbReference type="ARBA" id="ARBA00022475"/>
    </source>
</evidence>
<gene>
    <name evidence="4" type="primary">hflD</name>
    <name evidence="5" type="ORF">CWI69_03180</name>
</gene>
<comment type="similarity">
    <text evidence="4">Belongs to the HflD family.</text>
</comment>
<evidence type="ECO:0000256" key="3">
    <source>
        <dbReference type="ARBA" id="ARBA00023136"/>
    </source>
</evidence>
<dbReference type="GO" id="GO:0005886">
    <property type="term" value="C:plasma membrane"/>
    <property type="evidence" value="ECO:0007669"/>
    <property type="project" value="UniProtKB-SubCell"/>
</dbReference>
<keyword evidence="2 4" id="KW-0963">Cytoplasm</keyword>
<evidence type="ECO:0000256" key="4">
    <source>
        <dbReference type="HAMAP-Rule" id="MF_00695"/>
    </source>
</evidence>
<proteinExistence type="inferred from homology"/>
<evidence type="ECO:0000256" key="2">
    <source>
        <dbReference type="ARBA" id="ARBA00022490"/>
    </source>
</evidence>
<protein>
    <recommendedName>
        <fullName evidence="4">High frequency lysogenization protein HflD homolog</fullName>
    </recommendedName>
</protein>
<dbReference type="NCBIfam" id="NF001246">
    <property type="entry name" value="PRK00218.1-2"/>
    <property type="match status" value="1"/>
</dbReference>
<keyword evidence="1 4" id="KW-1003">Cell membrane</keyword>
<dbReference type="EMBL" id="PIPW01000001">
    <property type="protein sequence ID" value="RUO54431.1"/>
    <property type="molecule type" value="Genomic_DNA"/>
</dbReference>
<sequence length="214" mass="24163">MNEWQQRVIALAAIAQAAAAVKTLARQGKLDESYERQALLNSVLVQNPESFASIYGDVSKLKVGLRVLLAQLGTTRDKDIETTRYIVGVLALARRIQRQPKAFAQLGERIEQLHRQQHQFQFEQETIYTGMASTYSDCISPLGRPIQIHGKPEHLQQQSVQNQIRSLLLAAIRSAVLWRQVGGKRRHFLFSRTRMIATANELLRALSSQSESSE</sequence>
<comment type="caution">
    <text evidence="5">The sequence shown here is derived from an EMBL/GenBank/DDBJ whole genome shotgun (WGS) entry which is preliminary data.</text>
</comment>
<comment type="subcellular location">
    <subcellularLocation>
        <location evidence="4">Cytoplasm</location>
    </subcellularLocation>
    <subcellularLocation>
        <location evidence="4">Cell membrane</location>
        <topology evidence="4">Peripheral membrane protein</topology>
        <orientation evidence="4">Cytoplasmic side</orientation>
    </subcellularLocation>
</comment>
<dbReference type="PANTHER" id="PTHR38100">
    <property type="entry name" value="HIGH FREQUENCY LYSOGENIZATION PROTEIN HFLD"/>
    <property type="match status" value="1"/>
</dbReference>
<dbReference type="HAMAP" id="MF_00695">
    <property type="entry name" value="HflD_protein"/>
    <property type="match status" value="1"/>
</dbReference>
<keyword evidence="6" id="KW-1185">Reference proteome</keyword>
<organism evidence="5 6">
    <name type="scientific">Pseudidiomarina halophila</name>
    <dbReference type="NCBI Taxonomy" id="1449799"/>
    <lineage>
        <taxon>Bacteria</taxon>
        <taxon>Pseudomonadati</taxon>
        <taxon>Pseudomonadota</taxon>
        <taxon>Gammaproteobacteria</taxon>
        <taxon>Alteromonadales</taxon>
        <taxon>Idiomarinaceae</taxon>
        <taxon>Pseudidiomarina</taxon>
    </lineage>
</organism>
<dbReference type="InterPro" id="IPR035932">
    <property type="entry name" value="HflD-like_sf"/>
</dbReference>
<name>A0A432Y0G4_9GAMM</name>
<dbReference type="SUPFAM" id="SSF101322">
    <property type="entry name" value="YcfC-like"/>
    <property type="match status" value="1"/>
</dbReference>
<keyword evidence="3 4" id="KW-0472">Membrane</keyword>
<dbReference type="GO" id="GO:0005737">
    <property type="term" value="C:cytoplasm"/>
    <property type="evidence" value="ECO:0007669"/>
    <property type="project" value="UniProtKB-SubCell"/>
</dbReference>
<dbReference type="Gene3D" id="1.10.3890.10">
    <property type="entry name" value="HflD-like"/>
    <property type="match status" value="1"/>
</dbReference>
<dbReference type="RefSeq" id="WP_126761816.1">
    <property type="nucleotide sequence ID" value="NZ_JBHLTZ010000004.1"/>
</dbReference>
<dbReference type="AlphaFoldDB" id="A0A432Y0G4"/>
<dbReference type="OrthoDB" id="9788031at2"/>
<reference evidence="6" key="1">
    <citation type="journal article" date="2018" name="Front. Microbiol.">
        <title>Genome-Based Analysis Reveals the Taxonomy and Diversity of the Family Idiomarinaceae.</title>
        <authorList>
            <person name="Liu Y."/>
            <person name="Lai Q."/>
            <person name="Shao Z."/>
        </authorList>
    </citation>
    <scope>NUCLEOTIDE SEQUENCE [LARGE SCALE GENOMIC DNA]</scope>
    <source>
        <strain evidence="6">BH195</strain>
    </source>
</reference>
<accession>A0A432Y0G4</accession>
<dbReference type="Proteomes" id="UP000287198">
    <property type="component" value="Unassembled WGS sequence"/>
</dbReference>
<dbReference type="InterPro" id="IPR007451">
    <property type="entry name" value="HflD"/>
</dbReference>
<dbReference type="Pfam" id="PF04356">
    <property type="entry name" value="DUF489"/>
    <property type="match status" value="1"/>
</dbReference>
<dbReference type="PANTHER" id="PTHR38100:SF1">
    <property type="entry name" value="HIGH FREQUENCY LYSOGENIZATION PROTEIN HFLD"/>
    <property type="match status" value="1"/>
</dbReference>